<dbReference type="EMBL" id="JBHFNT010000213">
    <property type="protein sequence ID" value="MFB2837456.1"/>
    <property type="molecule type" value="Genomic_DNA"/>
</dbReference>
<name>A0ABV4WQT4_9CYAN</name>
<organism evidence="1 2">
    <name type="scientific">Floridaenema evergladense BLCC-F167</name>
    <dbReference type="NCBI Taxonomy" id="3153639"/>
    <lineage>
        <taxon>Bacteria</taxon>
        <taxon>Bacillati</taxon>
        <taxon>Cyanobacteriota</taxon>
        <taxon>Cyanophyceae</taxon>
        <taxon>Oscillatoriophycideae</taxon>
        <taxon>Aerosakkonematales</taxon>
        <taxon>Aerosakkonemataceae</taxon>
        <taxon>Floridanema</taxon>
        <taxon>Floridanema evergladense</taxon>
    </lineage>
</organism>
<comment type="caution">
    <text evidence="1">The sequence shown here is derived from an EMBL/GenBank/DDBJ whole genome shotgun (WGS) entry which is preliminary data.</text>
</comment>
<protein>
    <recommendedName>
        <fullName evidence="3">SH3 domain-containing protein</fullName>
    </recommendedName>
</protein>
<reference evidence="1 2" key="1">
    <citation type="submission" date="2024-09" db="EMBL/GenBank/DDBJ databases">
        <title>Floridaenema gen nov. (Aerosakkonemataceae, Aerosakkonematales ord. nov., Cyanobacteria) from benthic tropical and subtropical fresh waters, with the description of four new species.</title>
        <authorList>
            <person name="Moretto J.A."/>
            <person name="Berthold D.E."/>
            <person name="Lefler F.W."/>
            <person name="Huang I.-S."/>
            <person name="Laughinghouse H. IV."/>
        </authorList>
    </citation>
    <scope>NUCLEOTIDE SEQUENCE [LARGE SCALE GENOMIC DNA]</scope>
    <source>
        <strain evidence="1 2">BLCC-F167</strain>
    </source>
</reference>
<sequence>MSERTAVICRVRGLQQGQLALRPQPNGRPFAGLNNGNIVQAFTGTIDENNVIWDEVKVIKGPNSQLTGRVGYVNSRYLSCKWYDEQGNFIREDP</sequence>
<dbReference type="Proteomes" id="UP001576780">
    <property type="component" value="Unassembled WGS sequence"/>
</dbReference>
<evidence type="ECO:0000313" key="2">
    <source>
        <dbReference type="Proteomes" id="UP001576780"/>
    </source>
</evidence>
<dbReference type="RefSeq" id="WP_413279804.1">
    <property type="nucleotide sequence ID" value="NZ_JBHFNT010000213.1"/>
</dbReference>
<keyword evidence="2" id="KW-1185">Reference proteome</keyword>
<evidence type="ECO:0008006" key="3">
    <source>
        <dbReference type="Google" id="ProtNLM"/>
    </source>
</evidence>
<accession>A0ABV4WQT4</accession>
<proteinExistence type="predicted"/>
<evidence type="ECO:0000313" key="1">
    <source>
        <dbReference type="EMBL" id="MFB2837456.1"/>
    </source>
</evidence>
<gene>
    <name evidence="1" type="ORF">ACE1CA_23255</name>
</gene>